<evidence type="ECO:0000259" key="7">
    <source>
        <dbReference type="Pfam" id="PF00108"/>
    </source>
</evidence>
<proteinExistence type="predicted"/>
<feature type="domain" description="Thiolase C-terminal" evidence="8">
    <location>
        <begin position="263"/>
        <end position="379"/>
    </location>
</feature>
<evidence type="ECO:0000256" key="5">
    <source>
        <dbReference type="ARBA" id="ARBA00023121"/>
    </source>
</evidence>
<reference evidence="9" key="4">
    <citation type="submission" date="2023-08" db="EMBL/GenBank/DDBJ databases">
        <authorList>
            <person name="Guima S.E.S."/>
            <person name="Martins L.F."/>
            <person name="Silva A.M."/>
            <person name="Setubal J.C."/>
        </authorList>
    </citation>
    <scope>NUCLEOTIDE SEQUENCE</scope>
    <source>
        <strain evidence="9">ZC4RG45</strain>
    </source>
</reference>
<dbReference type="PANTHER" id="PTHR42870">
    <property type="entry name" value="ACETYL-COA C-ACETYLTRANSFERASE"/>
    <property type="match status" value="1"/>
</dbReference>
<comment type="caution">
    <text evidence="10">The sequence shown here is derived from an EMBL/GenBank/DDBJ whole genome shotgun (WGS) entry which is preliminary data.</text>
</comment>
<dbReference type="PIRSF" id="PIRSF000429">
    <property type="entry name" value="Ac-CoA_Ac_transf"/>
    <property type="match status" value="1"/>
</dbReference>
<dbReference type="GO" id="GO:0016747">
    <property type="term" value="F:acyltransferase activity, transferring groups other than amino-acyl groups"/>
    <property type="evidence" value="ECO:0007669"/>
    <property type="project" value="InterPro"/>
</dbReference>
<keyword evidence="3" id="KW-0808">Transferase</keyword>
<dbReference type="AlphaFoldDB" id="A0A2W4JL29"/>
<keyword evidence="5" id="KW-0446">Lipid-binding</keyword>
<dbReference type="PANTHER" id="PTHR42870:SF1">
    <property type="entry name" value="NON-SPECIFIC LIPID-TRANSFER PROTEIN-LIKE 2"/>
    <property type="match status" value="1"/>
</dbReference>
<evidence type="ECO:0000313" key="9">
    <source>
        <dbReference type="EMBL" id="MFO7190963.1"/>
    </source>
</evidence>
<reference evidence="9" key="1">
    <citation type="submission" date="2018-05" db="EMBL/GenBank/DDBJ databases">
        <authorList>
            <person name="Moura L."/>
            <person name="Setubal J.C."/>
        </authorList>
    </citation>
    <scope>NUCLEOTIDE SEQUENCE</scope>
    <source>
        <strain evidence="9">ZC4RG45</strain>
    </source>
</reference>
<evidence type="ECO:0000313" key="10">
    <source>
        <dbReference type="EMBL" id="PZM99852.1"/>
    </source>
</evidence>
<dbReference type="PROSITE" id="PS00737">
    <property type="entry name" value="THIOLASE_2"/>
    <property type="match status" value="1"/>
</dbReference>
<dbReference type="InterPro" id="IPR055140">
    <property type="entry name" value="Thiolase_C_2"/>
</dbReference>
<protein>
    <recommendedName>
        <fullName evidence="1">propanoyl-CoA C-acyltransferase</fullName>
        <ecNumber evidence="1">2.3.1.176</ecNumber>
    </recommendedName>
    <alternativeName>
        <fullName evidence="6">Propanoyl-CoA C-acyltransferase</fullName>
    </alternativeName>
</protein>
<evidence type="ECO:0000259" key="8">
    <source>
        <dbReference type="Pfam" id="PF22691"/>
    </source>
</evidence>
<dbReference type="GO" id="GO:0008289">
    <property type="term" value="F:lipid binding"/>
    <property type="evidence" value="ECO:0007669"/>
    <property type="project" value="UniProtKB-KW"/>
</dbReference>
<dbReference type="InterPro" id="IPR016039">
    <property type="entry name" value="Thiolase-like"/>
</dbReference>
<name>A0A2W4JL29_9PSEU</name>
<accession>A0A2W4JL29</accession>
<evidence type="ECO:0000313" key="11">
    <source>
        <dbReference type="Proteomes" id="UP000249324"/>
    </source>
</evidence>
<dbReference type="Gene3D" id="3.40.47.10">
    <property type="match status" value="1"/>
</dbReference>
<reference evidence="10" key="2">
    <citation type="submission" date="2018-05" db="EMBL/GenBank/DDBJ databases">
        <authorList>
            <person name="Lanie J.A."/>
            <person name="Ng W.-L."/>
            <person name="Kazmierczak K.M."/>
            <person name="Andrzejewski T.M."/>
            <person name="Davidsen T.M."/>
            <person name="Wayne K.J."/>
            <person name="Tettelin H."/>
            <person name="Glass J.I."/>
            <person name="Rusch D."/>
            <person name="Podicherti R."/>
            <person name="Tsui H.-C.T."/>
            <person name="Winkler M.E."/>
        </authorList>
    </citation>
    <scope>NUCLEOTIDE SEQUENCE</scope>
    <source>
        <strain evidence="10">ZC4RG45</strain>
    </source>
</reference>
<dbReference type="GO" id="GO:0006869">
    <property type="term" value="P:lipid transport"/>
    <property type="evidence" value="ECO:0007669"/>
    <property type="project" value="UniProtKB-KW"/>
</dbReference>
<dbReference type="SUPFAM" id="SSF53901">
    <property type="entry name" value="Thiolase-like"/>
    <property type="match status" value="1"/>
</dbReference>
<sequence length="392" mass="40280">MAGTQIFVAGVGMTRFGKFPDVKPRELVRAAVSEALADAGIAPERIEAVCFANVFAGSLQGQESVRGQVWLDGTPLAGVPVFNVENACASGSSALSLARTAIAAGEAENVLVVGVEKLTHEDKRRSLAVMAGAMDQERLPELRRSLGLTDASASPFMQVYANYARSYMDRSGATAEDFALVAAKSHANGALNDRAQFRKRLTPEEILAARQVAGPLTVPMCAPIGDGAAAAVLTASPPAPARAVKLLASVVGAGVRGEDDDLVRRTAERAFDKAGVAPEDVDVAEVHDAAAPAEMIVIEELGLVPDGKAVAMVRAGEIAIGGRLPVNPSGGLVSKGHPLGATGVAQVFELVTQLRGEAGSRQVPRARVAVAENAGGYLGPQPAAAAVSVLTV</sequence>
<evidence type="ECO:0000256" key="3">
    <source>
        <dbReference type="ARBA" id="ARBA00022679"/>
    </source>
</evidence>
<dbReference type="Pfam" id="PF00108">
    <property type="entry name" value="Thiolase_N"/>
    <property type="match status" value="1"/>
</dbReference>
<dbReference type="EMBL" id="QGUI01000129">
    <property type="protein sequence ID" value="PZM99852.1"/>
    <property type="molecule type" value="Genomic_DNA"/>
</dbReference>
<evidence type="ECO:0000256" key="2">
    <source>
        <dbReference type="ARBA" id="ARBA00022448"/>
    </source>
</evidence>
<dbReference type="InterPro" id="IPR002155">
    <property type="entry name" value="Thiolase"/>
</dbReference>
<dbReference type="Proteomes" id="UP000249324">
    <property type="component" value="Unassembled WGS sequence"/>
</dbReference>
<dbReference type="CDD" id="cd00829">
    <property type="entry name" value="SCP-x_thiolase"/>
    <property type="match status" value="1"/>
</dbReference>
<feature type="domain" description="Thiolase N-terminal" evidence="7">
    <location>
        <begin position="7"/>
        <end position="205"/>
    </location>
</feature>
<reference evidence="9 11" key="3">
    <citation type="journal article" date="2021" name="BMC Genomics">
        <title>Genome-resolved metagenome and metatranscriptome analyses of thermophilic composting reveal key bacterial players and their metabolic interactions.</title>
        <authorList>
            <person name="Braga L.P.P."/>
            <person name="Pereira R.V."/>
            <person name="Martins L.F."/>
            <person name="Moura L.M.S."/>
            <person name="Sanchez F.B."/>
            <person name="Patane J.S.L."/>
            <person name="da Silva A.M."/>
            <person name="Setubal J.C."/>
        </authorList>
    </citation>
    <scope>NUCLEOTIDE SEQUENCE [LARGE SCALE GENOMIC DNA]</scope>
    <source>
        <strain evidence="9">ZC4RG45</strain>
    </source>
</reference>
<dbReference type="EMBL" id="QGUI02000010">
    <property type="protein sequence ID" value="MFO7190963.1"/>
    <property type="molecule type" value="Genomic_DNA"/>
</dbReference>
<dbReference type="InterPro" id="IPR020616">
    <property type="entry name" value="Thiolase_N"/>
</dbReference>
<gene>
    <name evidence="9" type="ORF">DIU77_001795</name>
    <name evidence="10" type="ORF">DIU77_04910</name>
</gene>
<keyword evidence="4" id="KW-0445">Lipid transport</keyword>
<dbReference type="Pfam" id="PF22691">
    <property type="entry name" value="Thiolase_C_1"/>
    <property type="match status" value="1"/>
</dbReference>
<dbReference type="EC" id="2.3.1.176" evidence="1"/>
<evidence type="ECO:0000256" key="6">
    <source>
        <dbReference type="ARBA" id="ARBA00032316"/>
    </source>
</evidence>
<dbReference type="InterPro" id="IPR020613">
    <property type="entry name" value="Thiolase_CS"/>
</dbReference>
<evidence type="ECO:0000256" key="1">
    <source>
        <dbReference type="ARBA" id="ARBA00012352"/>
    </source>
</evidence>
<evidence type="ECO:0000256" key="4">
    <source>
        <dbReference type="ARBA" id="ARBA00023055"/>
    </source>
</evidence>
<keyword evidence="2" id="KW-0813">Transport</keyword>
<organism evidence="10">
    <name type="scientific">Thermocrispum agreste</name>
    <dbReference type="NCBI Taxonomy" id="37925"/>
    <lineage>
        <taxon>Bacteria</taxon>
        <taxon>Bacillati</taxon>
        <taxon>Actinomycetota</taxon>
        <taxon>Actinomycetes</taxon>
        <taxon>Pseudonocardiales</taxon>
        <taxon>Pseudonocardiaceae</taxon>
        <taxon>Thermocrispum</taxon>
    </lineage>
</organism>